<proteinExistence type="predicted"/>
<name>A0ACB9K273_9ASTR</name>
<dbReference type="Proteomes" id="UP001056120">
    <property type="component" value="Linkage Group LG01"/>
</dbReference>
<organism evidence="1 2">
    <name type="scientific">Smallanthus sonchifolius</name>
    <dbReference type="NCBI Taxonomy" id="185202"/>
    <lineage>
        <taxon>Eukaryota</taxon>
        <taxon>Viridiplantae</taxon>
        <taxon>Streptophyta</taxon>
        <taxon>Embryophyta</taxon>
        <taxon>Tracheophyta</taxon>
        <taxon>Spermatophyta</taxon>
        <taxon>Magnoliopsida</taxon>
        <taxon>eudicotyledons</taxon>
        <taxon>Gunneridae</taxon>
        <taxon>Pentapetalae</taxon>
        <taxon>asterids</taxon>
        <taxon>campanulids</taxon>
        <taxon>Asterales</taxon>
        <taxon>Asteraceae</taxon>
        <taxon>Asteroideae</taxon>
        <taxon>Heliantheae alliance</taxon>
        <taxon>Millerieae</taxon>
        <taxon>Smallanthus</taxon>
    </lineage>
</organism>
<reference evidence="2" key="1">
    <citation type="journal article" date="2022" name="Mol. Ecol. Resour.">
        <title>The genomes of chicory, endive, great burdock and yacon provide insights into Asteraceae palaeo-polyploidization history and plant inulin production.</title>
        <authorList>
            <person name="Fan W."/>
            <person name="Wang S."/>
            <person name="Wang H."/>
            <person name="Wang A."/>
            <person name="Jiang F."/>
            <person name="Liu H."/>
            <person name="Zhao H."/>
            <person name="Xu D."/>
            <person name="Zhang Y."/>
        </authorList>
    </citation>
    <scope>NUCLEOTIDE SEQUENCE [LARGE SCALE GENOMIC DNA]</scope>
    <source>
        <strain evidence="2">cv. Yunnan</strain>
    </source>
</reference>
<comment type="caution">
    <text evidence="1">The sequence shown here is derived from an EMBL/GenBank/DDBJ whole genome shotgun (WGS) entry which is preliminary data.</text>
</comment>
<keyword evidence="2" id="KW-1185">Reference proteome</keyword>
<sequence>MNTSKINKIMMMIVFLLICMINDLHASSNADKLGVGNCAGGGFRRHWWRAYCAPDGDDGDGYRNDGSLHTASLPSLHQAAKASLALGEYLQRLRVLSSIWSARPRDPTKLIP</sequence>
<evidence type="ECO:0000313" key="2">
    <source>
        <dbReference type="Proteomes" id="UP001056120"/>
    </source>
</evidence>
<accession>A0ACB9K273</accession>
<protein>
    <submittedName>
        <fullName evidence="1">Uncharacterized protein</fullName>
    </submittedName>
</protein>
<evidence type="ECO:0000313" key="1">
    <source>
        <dbReference type="EMBL" id="KAI3826378.1"/>
    </source>
</evidence>
<dbReference type="EMBL" id="CM042018">
    <property type="protein sequence ID" value="KAI3826378.1"/>
    <property type="molecule type" value="Genomic_DNA"/>
</dbReference>
<reference evidence="1 2" key="2">
    <citation type="journal article" date="2022" name="Mol. Ecol. Resour.">
        <title>The genomes of chicory, endive, great burdock and yacon provide insights into Asteraceae paleo-polyploidization history and plant inulin production.</title>
        <authorList>
            <person name="Fan W."/>
            <person name="Wang S."/>
            <person name="Wang H."/>
            <person name="Wang A."/>
            <person name="Jiang F."/>
            <person name="Liu H."/>
            <person name="Zhao H."/>
            <person name="Xu D."/>
            <person name="Zhang Y."/>
        </authorList>
    </citation>
    <scope>NUCLEOTIDE SEQUENCE [LARGE SCALE GENOMIC DNA]</scope>
    <source>
        <strain evidence="2">cv. Yunnan</strain>
        <tissue evidence="1">Leaves</tissue>
    </source>
</reference>
<gene>
    <name evidence="1" type="ORF">L1987_00426</name>
</gene>